<evidence type="ECO:0000313" key="3">
    <source>
        <dbReference type="EMBL" id="GIO29356.1"/>
    </source>
</evidence>
<dbReference type="RefSeq" id="WP_160038184.1">
    <property type="nucleotide sequence ID" value="NZ_BORQ01000001.1"/>
</dbReference>
<evidence type="ECO:0000256" key="1">
    <source>
        <dbReference type="SAM" id="MobiDB-lite"/>
    </source>
</evidence>
<dbReference type="EMBL" id="BORQ01000001">
    <property type="protein sequence ID" value="GIO29356.1"/>
    <property type="molecule type" value="Genomic_DNA"/>
</dbReference>
<sequence length="330" mass="37605">MKRKIIFMLLAMSAVIVVSGCGNPQKVTVQTPAGQHEQQPPAGQPSETKEDVLDQFKLLTAQAKDAAEVIRFLDEKMPGATPKQADQLILELEHFYDRYLPSLNDNFDTMLAKPETAQNMNEIGYPMDVNNIKGDDTLKQWLMDQMAGGLALGNTEGMFFWKVDYKALQKYNRYVSTDIRSYLALKALDAEKNYIEDGALAVSREELGDRMMKAEYYMIEHPDGLRFKEVLQAYKAYLDTYLTDYRYDAIDDRTGKLLPDVKKSYRTFVGEHPESKTAIIVKKYLEAIERNKDVIYEKGTGGMQGPLKKDIQSFWDSIDLKVNSLFVPES</sequence>
<feature type="signal peptide" evidence="2">
    <location>
        <begin position="1"/>
        <end position="19"/>
    </location>
</feature>
<evidence type="ECO:0000313" key="4">
    <source>
        <dbReference type="Proteomes" id="UP000679779"/>
    </source>
</evidence>
<feature type="region of interest" description="Disordered" evidence="1">
    <location>
        <begin position="28"/>
        <end position="50"/>
    </location>
</feature>
<organism evidence="3 4">
    <name type="scientific">Paenibacillus albilobatus</name>
    <dbReference type="NCBI Taxonomy" id="2716884"/>
    <lineage>
        <taxon>Bacteria</taxon>
        <taxon>Bacillati</taxon>
        <taxon>Bacillota</taxon>
        <taxon>Bacilli</taxon>
        <taxon>Bacillales</taxon>
        <taxon>Paenibacillaceae</taxon>
        <taxon>Paenibacillus</taxon>
    </lineage>
</organism>
<feature type="chain" id="PRO_5038941360" description="DUF3829 domain-containing protein" evidence="2">
    <location>
        <begin position="20"/>
        <end position="330"/>
    </location>
</feature>
<reference evidence="3" key="1">
    <citation type="submission" date="2021-03" db="EMBL/GenBank/DDBJ databases">
        <title>Antimicrobial resistance genes in bacteria isolated from Japanese honey, and their potential for conferring macrolide and lincosamide resistance in the American foulbrood pathogen Paenibacillus larvae.</title>
        <authorList>
            <person name="Okamoto M."/>
            <person name="Kumagai M."/>
            <person name="Kanamori H."/>
            <person name="Takamatsu D."/>
        </authorList>
    </citation>
    <scope>NUCLEOTIDE SEQUENCE</scope>
    <source>
        <strain evidence="3">J2TS6</strain>
    </source>
</reference>
<protein>
    <recommendedName>
        <fullName evidence="5">DUF3829 domain-containing protein</fullName>
    </recommendedName>
</protein>
<keyword evidence="2" id="KW-0732">Signal</keyword>
<feature type="compositionally biased region" description="Polar residues" evidence="1">
    <location>
        <begin position="28"/>
        <end position="38"/>
    </location>
</feature>
<name>A0A919XBZ3_9BACL</name>
<evidence type="ECO:0000256" key="2">
    <source>
        <dbReference type="SAM" id="SignalP"/>
    </source>
</evidence>
<dbReference type="AlphaFoldDB" id="A0A919XBZ3"/>
<comment type="caution">
    <text evidence="3">The sequence shown here is derived from an EMBL/GenBank/DDBJ whole genome shotgun (WGS) entry which is preliminary data.</text>
</comment>
<proteinExistence type="predicted"/>
<dbReference type="Proteomes" id="UP000679779">
    <property type="component" value="Unassembled WGS sequence"/>
</dbReference>
<keyword evidence="4" id="KW-1185">Reference proteome</keyword>
<gene>
    <name evidence="3" type="ORF">J2TS6_04970</name>
</gene>
<dbReference type="PROSITE" id="PS51257">
    <property type="entry name" value="PROKAR_LIPOPROTEIN"/>
    <property type="match status" value="1"/>
</dbReference>
<accession>A0A919XBZ3</accession>
<evidence type="ECO:0008006" key="5">
    <source>
        <dbReference type="Google" id="ProtNLM"/>
    </source>
</evidence>